<comment type="caution">
    <text evidence="2">The sequence shown here is derived from an EMBL/GenBank/DDBJ whole genome shotgun (WGS) entry which is preliminary data.</text>
</comment>
<protein>
    <submittedName>
        <fullName evidence="2">ZIP family metal transporter</fullName>
    </submittedName>
</protein>
<feature type="non-terminal residue" evidence="2">
    <location>
        <position position="88"/>
    </location>
</feature>
<accession>A0A9E2NPL6</accession>
<dbReference type="Proteomes" id="UP000824178">
    <property type="component" value="Unassembled WGS sequence"/>
</dbReference>
<keyword evidence="1" id="KW-0472">Membrane</keyword>
<sequence>MEQYFLTAGLILLPAACTSLGAAGVFLLRRPAEGRMERTLTGLAAGIMLAASIWSLLIPAIEQSEGGRLPAWLPPSLGLCLGALGLLW</sequence>
<gene>
    <name evidence="2" type="ORF">H9864_00195</name>
</gene>
<proteinExistence type="predicted"/>
<reference evidence="2" key="2">
    <citation type="submission" date="2021-04" db="EMBL/GenBank/DDBJ databases">
        <authorList>
            <person name="Gilroy R."/>
        </authorList>
    </citation>
    <scope>NUCLEOTIDE SEQUENCE</scope>
    <source>
        <strain evidence="2">742</strain>
    </source>
</reference>
<feature type="transmembrane region" description="Helical" evidence="1">
    <location>
        <begin position="40"/>
        <end position="57"/>
    </location>
</feature>
<evidence type="ECO:0000313" key="2">
    <source>
        <dbReference type="EMBL" id="MBU3818797.1"/>
    </source>
</evidence>
<organism evidence="2 3">
    <name type="scientific">Candidatus Faecalibacterium intestinavium</name>
    <dbReference type="NCBI Taxonomy" id="2838580"/>
    <lineage>
        <taxon>Bacteria</taxon>
        <taxon>Bacillati</taxon>
        <taxon>Bacillota</taxon>
        <taxon>Clostridia</taxon>
        <taxon>Eubacteriales</taxon>
        <taxon>Oscillospiraceae</taxon>
        <taxon>Faecalibacterium</taxon>
    </lineage>
</organism>
<keyword evidence="1" id="KW-0812">Transmembrane</keyword>
<dbReference type="EMBL" id="JAHLFH010000006">
    <property type="protein sequence ID" value="MBU3818797.1"/>
    <property type="molecule type" value="Genomic_DNA"/>
</dbReference>
<name>A0A9E2NPL6_9FIRM</name>
<evidence type="ECO:0000256" key="1">
    <source>
        <dbReference type="SAM" id="Phobius"/>
    </source>
</evidence>
<feature type="transmembrane region" description="Helical" evidence="1">
    <location>
        <begin position="6"/>
        <end position="28"/>
    </location>
</feature>
<evidence type="ECO:0000313" key="3">
    <source>
        <dbReference type="Proteomes" id="UP000824178"/>
    </source>
</evidence>
<reference evidence="2" key="1">
    <citation type="journal article" date="2021" name="PeerJ">
        <title>Extensive microbial diversity within the chicken gut microbiome revealed by metagenomics and culture.</title>
        <authorList>
            <person name="Gilroy R."/>
            <person name="Ravi A."/>
            <person name="Getino M."/>
            <person name="Pursley I."/>
            <person name="Horton D.L."/>
            <person name="Alikhan N.F."/>
            <person name="Baker D."/>
            <person name="Gharbi K."/>
            <person name="Hall N."/>
            <person name="Watson M."/>
            <person name="Adriaenssens E.M."/>
            <person name="Foster-Nyarko E."/>
            <person name="Jarju S."/>
            <person name="Secka A."/>
            <person name="Antonio M."/>
            <person name="Oren A."/>
            <person name="Chaudhuri R.R."/>
            <person name="La Ragione R."/>
            <person name="Hildebrand F."/>
            <person name="Pallen M.J."/>
        </authorList>
    </citation>
    <scope>NUCLEOTIDE SEQUENCE</scope>
    <source>
        <strain evidence="2">742</strain>
    </source>
</reference>
<dbReference type="AlphaFoldDB" id="A0A9E2NPL6"/>
<keyword evidence="1" id="KW-1133">Transmembrane helix</keyword>